<organism evidence="1 2">
    <name type="scientific">Paramecium bursaria Chlorella virus NY2A</name>
    <name type="common">PBCV-NY2A</name>
    <dbReference type="NCBI Taxonomy" id="46021"/>
    <lineage>
        <taxon>Viruses</taxon>
        <taxon>Varidnaviria</taxon>
        <taxon>Bamfordvirae</taxon>
        <taxon>Nucleocytoviricota</taxon>
        <taxon>Megaviricetes</taxon>
        <taxon>Algavirales</taxon>
        <taxon>Phycodnaviridae</taxon>
        <taxon>Chlorovirus</taxon>
        <taxon>Chlorovirus americanus</taxon>
    </lineage>
</organism>
<dbReference type="GeneID" id="5659486"/>
<sequence>MFLFISRLGECNILDSVLVRYRDVVLIWFPDYLPLFVVDFFICLIRKSVLFVLSPNFNSSMTILRSIRFREQFTPLLCCQLIFREEIVRDESSRFICVRTNLIIILSRLIEPSQIRQIVIEFAFALDVVGGERHIRRRTEKRRKHCATQSTSI</sequence>
<organismHost>
    <name type="scientific">Chlorella</name>
    <dbReference type="NCBI Taxonomy" id="3071"/>
</organismHost>
<protein>
    <submittedName>
        <fullName evidence="1">Uncharacterized protein b879R</fullName>
    </submittedName>
</protein>
<dbReference type="Proteomes" id="UP000202419">
    <property type="component" value="Segment"/>
</dbReference>
<evidence type="ECO:0000313" key="1">
    <source>
        <dbReference type="EMBL" id="ABT15278.1"/>
    </source>
</evidence>
<dbReference type="EMBL" id="DQ491002">
    <property type="protein sequence ID" value="ABT15278.1"/>
    <property type="molecule type" value="Genomic_DNA"/>
</dbReference>
<accession>A7IY54</accession>
<gene>
    <name evidence="1" type="primary">b879R</name>
    <name evidence="1" type="ORF">NY2A_b879R</name>
</gene>
<reference evidence="1 2" key="1">
    <citation type="journal article" date="2007" name="Virology">
        <title>Sequence and annotation of the 369-kb NY-2A and the 345-kb AR158 viruses that infect Chlorella NC64A.</title>
        <authorList>
            <person name="Fitzgerald L.A."/>
            <person name="Graves M.V."/>
            <person name="Li X."/>
            <person name="Feldblyum T."/>
            <person name="Nierman W.C."/>
            <person name="Van Etten J.L."/>
        </authorList>
    </citation>
    <scope>NUCLEOTIDE SEQUENCE [LARGE SCALE GENOMIC DNA]</scope>
    <source>
        <strain evidence="1 2">NY-2A</strain>
    </source>
</reference>
<evidence type="ECO:0000313" key="2">
    <source>
        <dbReference type="Proteomes" id="UP000202419"/>
    </source>
</evidence>
<keyword evidence="2" id="KW-1185">Reference proteome</keyword>
<dbReference type="RefSeq" id="YP_001498075.1">
    <property type="nucleotide sequence ID" value="NC_009898.1"/>
</dbReference>
<proteinExistence type="predicted"/>
<dbReference type="KEGG" id="vg:5659486"/>
<name>A7IY54_PBCVN</name>